<protein>
    <recommendedName>
        <fullName evidence="3">Extracellular solute-binding protein</fullName>
    </recommendedName>
</protein>
<dbReference type="Gene3D" id="3.40.190.10">
    <property type="entry name" value="Periplasmic binding protein-like II"/>
    <property type="match status" value="2"/>
</dbReference>
<proteinExistence type="predicted"/>
<accession>A0A0W8I0E8</accession>
<comment type="caution">
    <text evidence="1">The sequence shown here is derived from an EMBL/GenBank/DDBJ whole genome shotgun (WGS) entry which is preliminary data.</text>
</comment>
<dbReference type="EMBL" id="LQBL01000033">
    <property type="protein sequence ID" value="KUG51084.1"/>
    <property type="molecule type" value="Genomic_DNA"/>
</dbReference>
<reference evidence="1 2" key="1">
    <citation type="submission" date="2015-12" db="EMBL/GenBank/DDBJ databases">
        <title>Serinicoccus chungangenesis strain CD08_5 genome sequencing and assembly.</title>
        <authorList>
            <person name="Chander A.M."/>
            <person name="Kaur G."/>
            <person name="Nair G.R."/>
            <person name="Dhawan D.K."/>
            <person name="Kochhar R.K."/>
            <person name="Mayilraj S."/>
            <person name="Bhadada S.K."/>
        </authorList>
    </citation>
    <scope>NUCLEOTIDE SEQUENCE [LARGE SCALE GENOMIC DNA]</scope>
    <source>
        <strain evidence="1 2">CD08_5</strain>
    </source>
</reference>
<evidence type="ECO:0000313" key="2">
    <source>
        <dbReference type="Proteomes" id="UP000054837"/>
    </source>
</evidence>
<dbReference type="RefSeq" id="WP_058892629.1">
    <property type="nucleotide sequence ID" value="NZ_LQBL01000033.1"/>
</dbReference>
<dbReference type="AlphaFoldDB" id="A0A0W8I0E8"/>
<dbReference type="STRING" id="767452.AVL62_12590"/>
<sequence length="187" mass="20038">MTRTFFREGLTPSSALPKSSQYTDQLFGAQTVAMAFVGSFTLPGLEVPFDWVATPLPRQRRASADLGGNALAVVDGPRAEAAAAFAAYCVGAQQQADFCAATGVLPTRTDVDASALDFPAYPEVMQQYVEQVTVVRPDLVRQVTVPQFNAVNSTLVDQLELAFLAGERPEQQVADDLLRAVAAEVAR</sequence>
<evidence type="ECO:0008006" key="3">
    <source>
        <dbReference type="Google" id="ProtNLM"/>
    </source>
</evidence>
<organism evidence="1 2">
    <name type="scientific">Serinicoccus chungangensis</name>
    <dbReference type="NCBI Taxonomy" id="767452"/>
    <lineage>
        <taxon>Bacteria</taxon>
        <taxon>Bacillati</taxon>
        <taxon>Actinomycetota</taxon>
        <taxon>Actinomycetes</taxon>
        <taxon>Micrococcales</taxon>
        <taxon>Ornithinimicrobiaceae</taxon>
        <taxon>Serinicoccus</taxon>
    </lineage>
</organism>
<dbReference type="Pfam" id="PF13416">
    <property type="entry name" value="SBP_bac_8"/>
    <property type="match status" value="1"/>
</dbReference>
<name>A0A0W8I0E8_9MICO</name>
<keyword evidence="2" id="KW-1185">Reference proteome</keyword>
<dbReference type="InterPro" id="IPR006059">
    <property type="entry name" value="SBP"/>
</dbReference>
<dbReference type="Proteomes" id="UP000054837">
    <property type="component" value="Unassembled WGS sequence"/>
</dbReference>
<evidence type="ECO:0000313" key="1">
    <source>
        <dbReference type="EMBL" id="KUG51084.1"/>
    </source>
</evidence>
<gene>
    <name evidence="1" type="ORF">AVL62_12590</name>
</gene>
<dbReference type="OrthoDB" id="7918484at2"/>
<dbReference type="SUPFAM" id="SSF53850">
    <property type="entry name" value="Periplasmic binding protein-like II"/>
    <property type="match status" value="1"/>
</dbReference>